<name>A0A0D0B3P8_9AGAM</name>
<evidence type="ECO:0000313" key="1">
    <source>
        <dbReference type="EMBL" id="KIK38478.1"/>
    </source>
</evidence>
<dbReference type="EMBL" id="KN835391">
    <property type="protein sequence ID" value="KIK38478.1"/>
    <property type="molecule type" value="Genomic_DNA"/>
</dbReference>
<organism evidence="1 2">
    <name type="scientific">Suillus luteus UH-Slu-Lm8-n1</name>
    <dbReference type="NCBI Taxonomy" id="930992"/>
    <lineage>
        <taxon>Eukaryota</taxon>
        <taxon>Fungi</taxon>
        <taxon>Dikarya</taxon>
        <taxon>Basidiomycota</taxon>
        <taxon>Agaricomycotina</taxon>
        <taxon>Agaricomycetes</taxon>
        <taxon>Agaricomycetidae</taxon>
        <taxon>Boletales</taxon>
        <taxon>Suillineae</taxon>
        <taxon>Suillaceae</taxon>
        <taxon>Suillus</taxon>
    </lineage>
</organism>
<dbReference type="InParanoid" id="A0A0D0B3P8"/>
<gene>
    <name evidence="1" type="ORF">CY34DRAFT_25642</name>
</gene>
<protein>
    <recommendedName>
        <fullName evidence="3">Proteasome assembly chaperone 1</fullName>
    </recommendedName>
</protein>
<sequence length="284" mass="30980">MEIDPLADALPPRYAIESDDEDEYNPLATQRADEGPIVNVKIESQITAGCPLVIASGPAGNFWADGADLGEQQGAIFINNIQVGFLFKPSSTRAVVLVSEATTALPLWSMNKYVNDILDRLQPSAVSILDVYSIQSYISSELLPVHEAPVRYLSLGNISLNPFQIFAPPNILQSTSAAFMSAMNIRTLSSTSSYKSNAVILLLPLPEISRTAPSKLSTSRLSRPSRDQAWSVEMMMEVDERLFRMVGAKRSGTWALRSMPAGSAFGLSKKRQNFAEVGEGSMYI</sequence>
<dbReference type="Proteomes" id="UP000054485">
    <property type="component" value="Unassembled WGS sequence"/>
</dbReference>
<reference evidence="1 2" key="1">
    <citation type="submission" date="2014-04" db="EMBL/GenBank/DDBJ databases">
        <authorList>
            <consortium name="DOE Joint Genome Institute"/>
            <person name="Kuo A."/>
            <person name="Ruytinx J."/>
            <person name="Rineau F."/>
            <person name="Colpaert J."/>
            <person name="Kohler A."/>
            <person name="Nagy L.G."/>
            <person name="Floudas D."/>
            <person name="Copeland A."/>
            <person name="Barry K.W."/>
            <person name="Cichocki N."/>
            <person name="Veneault-Fourrey C."/>
            <person name="LaButti K."/>
            <person name="Lindquist E.A."/>
            <person name="Lipzen A."/>
            <person name="Lundell T."/>
            <person name="Morin E."/>
            <person name="Murat C."/>
            <person name="Sun H."/>
            <person name="Tunlid A."/>
            <person name="Henrissat B."/>
            <person name="Grigoriev I.V."/>
            <person name="Hibbett D.S."/>
            <person name="Martin F."/>
            <person name="Nordberg H.P."/>
            <person name="Cantor M.N."/>
            <person name="Hua S.X."/>
        </authorList>
    </citation>
    <scope>NUCLEOTIDE SEQUENCE [LARGE SCALE GENOMIC DNA]</scope>
    <source>
        <strain evidence="1 2">UH-Slu-Lm8-n1</strain>
    </source>
</reference>
<dbReference type="STRING" id="930992.A0A0D0B3P8"/>
<dbReference type="OrthoDB" id="2546621at2759"/>
<proteinExistence type="predicted"/>
<keyword evidence="2" id="KW-1185">Reference proteome</keyword>
<accession>A0A0D0B3P8</accession>
<evidence type="ECO:0000313" key="2">
    <source>
        <dbReference type="Proteomes" id="UP000054485"/>
    </source>
</evidence>
<dbReference type="HOGENOM" id="CLU_963317_0_0_1"/>
<evidence type="ECO:0008006" key="3">
    <source>
        <dbReference type="Google" id="ProtNLM"/>
    </source>
</evidence>
<reference evidence="2" key="2">
    <citation type="submission" date="2015-01" db="EMBL/GenBank/DDBJ databases">
        <title>Evolutionary Origins and Diversification of the Mycorrhizal Mutualists.</title>
        <authorList>
            <consortium name="DOE Joint Genome Institute"/>
            <consortium name="Mycorrhizal Genomics Consortium"/>
            <person name="Kohler A."/>
            <person name="Kuo A."/>
            <person name="Nagy L.G."/>
            <person name="Floudas D."/>
            <person name="Copeland A."/>
            <person name="Barry K.W."/>
            <person name="Cichocki N."/>
            <person name="Veneault-Fourrey C."/>
            <person name="LaButti K."/>
            <person name="Lindquist E.A."/>
            <person name="Lipzen A."/>
            <person name="Lundell T."/>
            <person name="Morin E."/>
            <person name="Murat C."/>
            <person name="Riley R."/>
            <person name="Ohm R."/>
            <person name="Sun H."/>
            <person name="Tunlid A."/>
            <person name="Henrissat B."/>
            <person name="Grigoriev I.V."/>
            <person name="Hibbett D.S."/>
            <person name="Martin F."/>
        </authorList>
    </citation>
    <scope>NUCLEOTIDE SEQUENCE [LARGE SCALE GENOMIC DNA]</scope>
    <source>
        <strain evidence="2">UH-Slu-Lm8-n1</strain>
    </source>
</reference>
<dbReference type="AlphaFoldDB" id="A0A0D0B3P8"/>